<dbReference type="PANTHER" id="PTHR21630">
    <property type="entry name" value="VEPH-A/MELTED"/>
    <property type="match status" value="1"/>
</dbReference>
<sequence>MDQRMSTFEPYQIMRDPVQQFCEKNFNSIKSYMDEVSQHLPPPTRCSIEGKSLEVLLPQSLTPFPHHPPHKYTHTPHTNTSHSFQ</sequence>
<keyword evidence="2" id="KW-0472">Membrane</keyword>
<evidence type="ECO:0000256" key="2">
    <source>
        <dbReference type="ARBA" id="ARBA00023136"/>
    </source>
</evidence>
<evidence type="ECO:0000313" key="4">
    <source>
        <dbReference type="EMBL" id="KAI8041621.1"/>
    </source>
</evidence>
<protein>
    <submittedName>
        <fullName evidence="4">Uncharacterized protein</fullName>
    </submittedName>
</protein>
<dbReference type="PANTHER" id="PTHR21630:SF10">
    <property type="entry name" value="VENTRICULAR ZONE-EXPRESSED PH DOMAIN-CONTAINING PROTEIN HOMOLOG 1"/>
    <property type="match status" value="1"/>
</dbReference>
<dbReference type="InterPro" id="IPR039888">
    <property type="entry name" value="Melted-like"/>
</dbReference>
<gene>
    <name evidence="4" type="ORF">M5D96_005886</name>
</gene>
<evidence type="ECO:0000256" key="3">
    <source>
        <dbReference type="SAM" id="MobiDB-lite"/>
    </source>
</evidence>
<dbReference type="GO" id="GO:0005886">
    <property type="term" value="C:plasma membrane"/>
    <property type="evidence" value="ECO:0007669"/>
    <property type="project" value="TreeGrafter"/>
</dbReference>
<dbReference type="EMBL" id="JAMKOV010000003">
    <property type="protein sequence ID" value="KAI8041621.1"/>
    <property type="molecule type" value="Genomic_DNA"/>
</dbReference>
<reference evidence="4" key="1">
    <citation type="journal article" date="2023" name="Genome Biol. Evol.">
        <title>Long-read-based Genome Assembly of Drosophila gunungcola Reveals Fewer Chemosensory Genes in Flower-breeding Species.</title>
        <authorList>
            <person name="Negi A."/>
            <person name="Liao B.Y."/>
            <person name="Yeh S.D."/>
        </authorList>
    </citation>
    <scope>NUCLEOTIDE SEQUENCE</scope>
    <source>
        <strain evidence="4">Sukarami</strain>
    </source>
</reference>
<dbReference type="Proteomes" id="UP001059596">
    <property type="component" value="Unassembled WGS sequence"/>
</dbReference>
<feature type="region of interest" description="Disordered" evidence="3">
    <location>
        <begin position="60"/>
        <end position="85"/>
    </location>
</feature>
<accession>A0A9P9YR90</accession>
<name>A0A9P9YR90_9MUSC</name>
<keyword evidence="5" id="KW-1185">Reference proteome</keyword>
<proteinExistence type="predicted"/>
<dbReference type="AlphaFoldDB" id="A0A9P9YR90"/>
<evidence type="ECO:0000313" key="5">
    <source>
        <dbReference type="Proteomes" id="UP001059596"/>
    </source>
</evidence>
<organism evidence="4 5">
    <name type="scientific">Drosophila gunungcola</name>
    <name type="common">fruit fly</name>
    <dbReference type="NCBI Taxonomy" id="103775"/>
    <lineage>
        <taxon>Eukaryota</taxon>
        <taxon>Metazoa</taxon>
        <taxon>Ecdysozoa</taxon>
        <taxon>Arthropoda</taxon>
        <taxon>Hexapoda</taxon>
        <taxon>Insecta</taxon>
        <taxon>Pterygota</taxon>
        <taxon>Neoptera</taxon>
        <taxon>Endopterygota</taxon>
        <taxon>Diptera</taxon>
        <taxon>Brachycera</taxon>
        <taxon>Muscomorpha</taxon>
        <taxon>Ephydroidea</taxon>
        <taxon>Drosophilidae</taxon>
        <taxon>Drosophila</taxon>
        <taxon>Sophophora</taxon>
    </lineage>
</organism>
<feature type="compositionally biased region" description="Low complexity" evidence="3">
    <location>
        <begin position="75"/>
        <end position="85"/>
    </location>
</feature>
<comment type="subcellular location">
    <subcellularLocation>
        <location evidence="1">Endomembrane system</location>
        <topology evidence="1">Peripheral membrane protein</topology>
    </subcellularLocation>
</comment>
<comment type="caution">
    <text evidence="4">The sequence shown here is derived from an EMBL/GenBank/DDBJ whole genome shotgun (WGS) entry which is preliminary data.</text>
</comment>
<dbReference type="GO" id="GO:0010314">
    <property type="term" value="F:phosphatidylinositol-5-phosphate binding"/>
    <property type="evidence" value="ECO:0007669"/>
    <property type="project" value="TreeGrafter"/>
</dbReference>
<evidence type="ECO:0000256" key="1">
    <source>
        <dbReference type="ARBA" id="ARBA00004184"/>
    </source>
</evidence>
<dbReference type="GO" id="GO:0012505">
    <property type="term" value="C:endomembrane system"/>
    <property type="evidence" value="ECO:0007669"/>
    <property type="project" value="UniProtKB-SubCell"/>
</dbReference>
<dbReference type="GO" id="GO:0009966">
    <property type="term" value="P:regulation of signal transduction"/>
    <property type="evidence" value="ECO:0007669"/>
    <property type="project" value="TreeGrafter"/>
</dbReference>